<evidence type="ECO:0000256" key="2">
    <source>
        <dbReference type="ARBA" id="ARBA00004202"/>
    </source>
</evidence>
<dbReference type="GO" id="GO:0005886">
    <property type="term" value="C:plasma membrane"/>
    <property type="evidence" value="ECO:0007669"/>
    <property type="project" value="UniProtKB-SubCell"/>
</dbReference>
<protein>
    <recommendedName>
        <fullName evidence="4">Flagellar motor switch protein FliM</fullName>
    </recommendedName>
</protein>
<name>C7M221_ACIFD</name>
<dbReference type="SUPFAM" id="SSF103039">
    <property type="entry name" value="CheC-like"/>
    <property type="match status" value="1"/>
</dbReference>
<feature type="domain" description="Flagellar motor switch protein FliN-like C-terminal" evidence="10">
    <location>
        <begin position="227"/>
        <end position="295"/>
    </location>
</feature>
<keyword evidence="5" id="KW-1003">Cell membrane</keyword>
<dbReference type="eggNOG" id="COG1868">
    <property type="taxonomic scope" value="Bacteria"/>
</dbReference>
<evidence type="ECO:0000256" key="7">
    <source>
        <dbReference type="ARBA" id="ARBA00022779"/>
    </source>
</evidence>
<keyword evidence="12" id="KW-1185">Reference proteome</keyword>
<keyword evidence="6" id="KW-0145">Chemotaxis</keyword>
<dbReference type="InterPro" id="IPR001689">
    <property type="entry name" value="Flag_FliM"/>
</dbReference>
<comment type="similarity">
    <text evidence="3">Belongs to the FliM family.</text>
</comment>
<dbReference type="STRING" id="525909.Afer_0150"/>
<evidence type="ECO:0000256" key="4">
    <source>
        <dbReference type="ARBA" id="ARBA00021898"/>
    </source>
</evidence>
<keyword evidence="7" id="KW-0283">Flagellar rotation</keyword>
<dbReference type="HOGENOM" id="CLU_052646_0_0_11"/>
<dbReference type="KEGG" id="afo:Afer_0150"/>
<dbReference type="Pfam" id="PF01052">
    <property type="entry name" value="FliMN_C"/>
    <property type="match status" value="1"/>
</dbReference>
<dbReference type="OrthoDB" id="5241113at2"/>
<accession>C7M221</accession>
<evidence type="ECO:0000256" key="8">
    <source>
        <dbReference type="ARBA" id="ARBA00023136"/>
    </source>
</evidence>
<evidence type="ECO:0000259" key="10">
    <source>
        <dbReference type="Pfam" id="PF01052"/>
    </source>
</evidence>
<dbReference type="EMBL" id="CP001631">
    <property type="protein sequence ID" value="ACU53119.1"/>
    <property type="molecule type" value="Genomic_DNA"/>
</dbReference>
<keyword evidence="8" id="KW-0472">Membrane</keyword>
<sequence>MSGENEARERQVRTVDFRLPHSFDRAEQRGLELLVENALRPAATLMGASLRRGVRLELGRMDQLPWEQVVAQQDGPALVISFALVPLGSRGVLRFGADAALRLLDLRLGGDGSPIEPRALTELEQGLLVQVFSDLLVQLASSLQTLLDVRLDRVGAETSLEFVQVISPGEMCLVVPIALGIGDELESELTLYLPYSMLRPVVELIAQRAIVAVDRGGDTFRDLLAARLHDVRLEVSVRFEPTSISSRTLLELAPGDVVPLGHRQGQPAWVIVDRTRLHRAVMGQSGSRVAAVIIEEEEEAHA</sequence>
<dbReference type="Gene3D" id="2.30.330.10">
    <property type="entry name" value="SpoA-like"/>
    <property type="match status" value="1"/>
</dbReference>
<dbReference type="PANTHER" id="PTHR30034">
    <property type="entry name" value="FLAGELLAR MOTOR SWITCH PROTEIN FLIM"/>
    <property type="match status" value="1"/>
</dbReference>
<evidence type="ECO:0000256" key="5">
    <source>
        <dbReference type="ARBA" id="ARBA00022475"/>
    </source>
</evidence>
<evidence type="ECO:0000256" key="6">
    <source>
        <dbReference type="ARBA" id="ARBA00022500"/>
    </source>
</evidence>
<dbReference type="Pfam" id="PF02154">
    <property type="entry name" value="FliM"/>
    <property type="match status" value="1"/>
</dbReference>
<dbReference type="InterPro" id="IPR001543">
    <property type="entry name" value="FliN-like_C"/>
</dbReference>
<evidence type="ECO:0000256" key="9">
    <source>
        <dbReference type="ARBA" id="ARBA00023143"/>
    </source>
</evidence>
<dbReference type="GO" id="GO:0050918">
    <property type="term" value="P:positive chemotaxis"/>
    <property type="evidence" value="ECO:0007669"/>
    <property type="project" value="TreeGrafter"/>
</dbReference>
<dbReference type="GO" id="GO:0003774">
    <property type="term" value="F:cytoskeletal motor activity"/>
    <property type="evidence" value="ECO:0007669"/>
    <property type="project" value="InterPro"/>
</dbReference>
<dbReference type="RefSeq" id="WP_015797624.1">
    <property type="nucleotide sequence ID" value="NC_013124.1"/>
</dbReference>
<proteinExistence type="inferred from homology"/>
<dbReference type="SUPFAM" id="SSF101801">
    <property type="entry name" value="Surface presentation of antigens (SPOA)"/>
    <property type="match status" value="1"/>
</dbReference>
<dbReference type="Gene3D" id="3.40.1550.10">
    <property type="entry name" value="CheC-like"/>
    <property type="match status" value="1"/>
</dbReference>
<comment type="subcellular location">
    <subcellularLocation>
        <location evidence="1">Bacterial flagellum basal body</location>
    </subcellularLocation>
    <subcellularLocation>
        <location evidence="2">Cell membrane</location>
        <topology evidence="2">Peripheral membrane protein</topology>
    </subcellularLocation>
</comment>
<dbReference type="InterPro" id="IPR036429">
    <property type="entry name" value="SpoA-like_sf"/>
</dbReference>
<organism evidence="11 12">
    <name type="scientific">Acidimicrobium ferrooxidans (strain DSM 10331 / JCM 15462 / NBRC 103882 / ICP)</name>
    <dbReference type="NCBI Taxonomy" id="525909"/>
    <lineage>
        <taxon>Bacteria</taxon>
        <taxon>Bacillati</taxon>
        <taxon>Actinomycetota</taxon>
        <taxon>Acidimicrobiia</taxon>
        <taxon>Acidimicrobiales</taxon>
        <taxon>Acidimicrobiaceae</taxon>
        <taxon>Acidimicrobium</taxon>
    </lineage>
</organism>
<evidence type="ECO:0000313" key="11">
    <source>
        <dbReference type="EMBL" id="ACU53119.1"/>
    </source>
</evidence>
<dbReference type="Proteomes" id="UP000000771">
    <property type="component" value="Chromosome"/>
</dbReference>
<dbReference type="GO" id="GO:0009425">
    <property type="term" value="C:bacterial-type flagellum basal body"/>
    <property type="evidence" value="ECO:0007669"/>
    <property type="project" value="UniProtKB-SubCell"/>
</dbReference>
<dbReference type="AlphaFoldDB" id="C7M221"/>
<evidence type="ECO:0000256" key="1">
    <source>
        <dbReference type="ARBA" id="ARBA00004117"/>
    </source>
</evidence>
<reference evidence="11 12" key="1">
    <citation type="journal article" date="2009" name="Stand. Genomic Sci.">
        <title>Complete genome sequence of Acidimicrobium ferrooxidans type strain (ICP).</title>
        <authorList>
            <person name="Clum A."/>
            <person name="Nolan M."/>
            <person name="Lang E."/>
            <person name="Glavina Del Rio T."/>
            <person name="Tice H."/>
            <person name="Copeland A."/>
            <person name="Cheng J.F."/>
            <person name="Lucas S."/>
            <person name="Chen F."/>
            <person name="Bruce D."/>
            <person name="Goodwin L."/>
            <person name="Pitluck S."/>
            <person name="Ivanova N."/>
            <person name="Mavrommatis K."/>
            <person name="Mikhailova N."/>
            <person name="Pati A."/>
            <person name="Chen A."/>
            <person name="Palaniappan K."/>
            <person name="Goker M."/>
            <person name="Spring S."/>
            <person name="Land M."/>
            <person name="Hauser L."/>
            <person name="Chang Y.J."/>
            <person name="Jeffries C.C."/>
            <person name="Chain P."/>
            <person name="Bristow J."/>
            <person name="Eisen J.A."/>
            <person name="Markowitz V."/>
            <person name="Hugenholtz P."/>
            <person name="Kyrpides N.C."/>
            <person name="Klenk H.P."/>
            <person name="Lapidus A."/>
        </authorList>
    </citation>
    <scope>NUCLEOTIDE SEQUENCE [LARGE SCALE GENOMIC DNA]</scope>
    <source>
        <strain evidence="12">DSM 10331 / JCM 15462 / NBRC 103882 / ICP</strain>
    </source>
</reference>
<evidence type="ECO:0000256" key="3">
    <source>
        <dbReference type="ARBA" id="ARBA00011049"/>
    </source>
</evidence>
<dbReference type="InterPro" id="IPR028976">
    <property type="entry name" value="CheC-like_sf"/>
</dbReference>
<dbReference type="PANTHER" id="PTHR30034:SF6">
    <property type="entry name" value="YOP PROTEINS TRANSLOCATION PROTEIN Q"/>
    <property type="match status" value="1"/>
</dbReference>
<keyword evidence="9" id="KW-0975">Bacterial flagellum</keyword>
<gene>
    <name evidence="11" type="ordered locus">Afer_0150</name>
</gene>
<dbReference type="CDD" id="cd17908">
    <property type="entry name" value="FliM"/>
    <property type="match status" value="1"/>
</dbReference>
<evidence type="ECO:0000313" key="12">
    <source>
        <dbReference type="Proteomes" id="UP000000771"/>
    </source>
</evidence>
<dbReference type="GO" id="GO:0071978">
    <property type="term" value="P:bacterial-type flagellum-dependent swarming motility"/>
    <property type="evidence" value="ECO:0007669"/>
    <property type="project" value="TreeGrafter"/>
</dbReference>